<feature type="region of interest" description="Disordered" evidence="1">
    <location>
        <begin position="1"/>
        <end position="66"/>
    </location>
</feature>
<feature type="compositionally biased region" description="Basic residues" evidence="1">
    <location>
        <begin position="1"/>
        <end position="10"/>
    </location>
</feature>
<feature type="region of interest" description="Disordered" evidence="1">
    <location>
        <begin position="244"/>
        <end position="263"/>
    </location>
</feature>
<feature type="compositionally biased region" description="Polar residues" evidence="1">
    <location>
        <begin position="247"/>
        <end position="258"/>
    </location>
</feature>
<dbReference type="Proteomes" id="UP000022910">
    <property type="component" value="Unassembled WGS sequence"/>
</dbReference>
<dbReference type="InterPro" id="IPR037445">
    <property type="entry name" value="MAGE"/>
</dbReference>
<dbReference type="STRING" id="1432141.A0A015JNH1"/>
<dbReference type="EMBL" id="JEMT01016266">
    <property type="protein sequence ID" value="EXX71077.1"/>
    <property type="molecule type" value="Genomic_DNA"/>
</dbReference>
<dbReference type="PANTHER" id="PTHR11736:SF14">
    <property type="entry name" value="NSE3 HOMOLOG, SMC5-SMC6 COMPLEX COMPONENT"/>
    <property type="match status" value="1"/>
</dbReference>
<dbReference type="OrthoDB" id="205198at2759"/>
<organism evidence="3 4">
    <name type="scientific">Rhizophagus irregularis (strain DAOM 197198w)</name>
    <name type="common">Glomus intraradices</name>
    <dbReference type="NCBI Taxonomy" id="1432141"/>
    <lineage>
        <taxon>Eukaryota</taxon>
        <taxon>Fungi</taxon>
        <taxon>Fungi incertae sedis</taxon>
        <taxon>Mucoromycota</taxon>
        <taxon>Glomeromycotina</taxon>
        <taxon>Glomeromycetes</taxon>
        <taxon>Glomerales</taxon>
        <taxon>Glomeraceae</taxon>
        <taxon>Rhizophagus</taxon>
    </lineage>
</organism>
<sequence>MSSRSSRRNRSVIADDETEAGPSRPTRRTALRKEGTGNIRKRRRQDEEESEASSNEEGSVDQHSTLTEKAAQKLTAEELERKIKDVVRLALFTEFRKQPIKREEIVKKVLREHSRAYYEIVFDKAQERLEDIFGMRLAELPKKSFGTGGARKPVNNKEKTLKTYVLKNVLPQEYKETDIINWGKNEQDIMGLLTVILSLIHVNGRVLSNDQLTHYFRRLYLDGNDKFDLEKVLSTFVKQGYLDRQKTSGTDQSQNSEQDPLEYRWGPRAKIEMPENNLIKFIRALFGHDVPPDFDKQIERSSGIELAS</sequence>
<dbReference type="Pfam" id="PF01454">
    <property type="entry name" value="MAGE"/>
    <property type="match status" value="1"/>
</dbReference>
<dbReference type="OMA" id="GMQMVEQ"/>
<proteinExistence type="predicted"/>
<feature type="domain" description="MAGE" evidence="2">
    <location>
        <begin position="79"/>
        <end position="289"/>
    </location>
</feature>
<dbReference type="Gene3D" id="1.10.10.1210">
    <property type="entry name" value="MAGE homology domain, winged helix WH2 motif"/>
    <property type="match status" value="1"/>
</dbReference>
<evidence type="ECO:0000259" key="2">
    <source>
        <dbReference type="PROSITE" id="PS50838"/>
    </source>
</evidence>
<dbReference type="AlphaFoldDB" id="A0A015JNH1"/>
<keyword evidence="4" id="KW-1185">Reference proteome</keyword>
<reference evidence="3 4" key="1">
    <citation type="submission" date="2014-02" db="EMBL/GenBank/DDBJ databases">
        <title>Single nucleus genome sequencing reveals high similarity among nuclei of an endomycorrhizal fungus.</title>
        <authorList>
            <person name="Lin K."/>
            <person name="Geurts R."/>
            <person name="Zhang Z."/>
            <person name="Limpens E."/>
            <person name="Saunders D.G."/>
            <person name="Mu D."/>
            <person name="Pang E."/>
            <person name="Cao H."/>
            <person name="Cha H."/>
            <person name="Lin T."/>
            <person name="Zhou Q."/>
            <person name="Shang Y."/>
            <person name="Li Y."/>
            <person name="Ivanov S."/>
            <person name="Sharma T."/>
            <person name="Velzen R.V."/>
            <person name="Ruijter N.D."/>
            <person name="Aanen D.K."/>
            <person name="Win J."/>
            <person name="Kamoun S."/>
            <person name="Bisseling T."/>
            <person name="Huang S."/>
        </authorList>
    </citation>
    <scope>NUCLEOTIDE SEQUENCE [LARGE SCALE GENOMIC DNA]</scope>
    <source>
        <strain evidence="4">DAOM197198w</strain>
    </source>
</reference>
<dbReference type="PROSITE" id="PS50838">
    <property type="entry name" value="MAGE"/>
    <property type="match status" value="1"/>
</dbReference>
<name>A0A015JNH1_RHIIW</name>
<comment type="caution">
    <text evidence="3">The sequence shown here is derived from an EMBL/GenBank/DDBJ whole genome shotgun (WGS) entry which is preliminary data.</text>
</comment>
<dbReference type="HOGENOM" id="CLU_903583_0_0_1"/>
<dbReference type="InterPro" id="IPR041899">
    <property type="entry name" value="MAGE_WH2"/>
</dbReference>
<accession>A0A015JNH1</accession>
<evidence type="ECO:0000313" key="3">
    <source>
        <dbReference type="EMBL" id="EXX71077.1"/>
    </source>
</evidence>
<dbReference type="InterPro" id="IPR002190">
    <property type="entry name" value="MHD_dom"/>
</dbReference>
<dbReference type="GO" id="GO:0006281">
    <property type="term" value="P:DNA repair"/>
    <property type="evidence" value="ECO:0007669"/>
    <property type="project" value="TreeGrafter"/>
</dbReference>
<protein>
    <recommendedName>
        <fullName evidence="2">MAGE domain-containing protein</fullName>
    </recommendedName>
</protein>
<dbReference type="Gene3D" id="1.10.10.1200">
    <property type="entry name" value="MAGE homology domain, winged helix WH1 motif"/>
    <property type="match status" value="1"/>
</dbReference>
<gene>
    <name evidence="3" type="ORF">RirG_081770</name>
</gene>
<evidence type="ECO:0000313" key="4">
    <source>
        <dbReference type="Proteomes" id="UP000022910"/>
    </source>
</evidence>
<evidence type="ECO:0000256" key="1">
    <source>
        <dbReference type="SAM" id="MobiDB-lite"/>
    </source>
</evidence>
<dbReference type="InterPro" id="IPR041898">
    <property type="entry name" value="MAGE_WH1"/>
</dbReference>
<dbReference type="SMART" id="SM01373">
    <property type="entry name" value="MAGE"/>
    <property type="match status" value="1"/>
</dbReference>
<dbReference type="SMR" id="A0A015JNH1"/>
<dbReference type="PANTHER" id="PTHR11736">
    <property type="entry name" value="MELANOMA-ASSOCIATED ANTIGEN MAGE ANTIGEN"/>
    <property type="match status" value="1"/>
</dbReference>
<dbReference type="GO" id="GO:0005634">
    <property type="term" value="C:nucleus"/>
    <property type="evidence" value="ECO:0007669"/>
    <property type="project" value="TreeGrafter"/>
</dbReference>